<evidence type="ECO:0000256" key="2">
    <source>
        <dbReference type="ARBA" id="ARBA00022801"/>
    </source>
</evidence>
<evidence type="ECO:0000259" key="3">
    <source>
        <dbReference type="Pfam" id="PF03061"/>
    </source>
</evidence>
<dbReference type="CDD" id="cd03443">
    <property type="entry name" value="PaaI_thioesterase"/>
    <property type="match status" value="1"/>
</dbReference>
<dbReference type="Pfam" id="PF03061">
    <property type="entry name" value="4HBT"/>
    <property type="match status" value="1"/>
</dbReference>
<evidence type="ECO:0000256" key="1">
    <source>
        <dbReference type="ARBA" id="ARBA00008324"/>
    </source>
</evidence>
<reference evidence="4 5" key="1">
    <citation type="submission" date="2020-10" db="EMBL/GenBank/DDBJ databases">
        <title>Complete genome sequence of Cupriavidus basilensis CCUG 49340T.</title>
        <authorList>
            <person name="Salva-Serra F."/>
            <person name="Donoso R.A."/>
            <person name="Cho K.H."/>
            <person name="Yoo J.A."/>
            <person name="Lee K."/>
            <person name="Yoon S.-H."/>
            <person name="Perez-Pantoja D."/>
            <person name="Moore E.R.B."/>
        </authorList>
    </citation>
    <scope>NUCLEOTIDE SEQUENCE [LARGE SCALE GENOMIC DNA]</scope>
    <source>
        <strain evidence="5">CCUG 49340</strain>
    </source>
</reference>
<dbReference type="EMBL" id="CP062804">
    <property type="protein sequence ID" value="QOT81422.1"/>
    <property type="molecule type" value="Genomic_DNA"/>
</dbReference>
<dbReference type="PANTHER" id="PTHR21660:SF1">
    <property type="entry name" value="ACYL-COENZYME A THIOESTERASE 13"/>
    <property type="match status" value="1"/>
</dbReference>
<dbReference type="GO" id="GO:0047617">
    <property type="term" value="F:fatty acyl-CoA hydrolase activity"/>
    <property type="evidence" value="ECO:0007669"/>
    <property type="project" value="InterPro"/>
</dbReference>
<gene>
    <name evidence="4" type="ORF">F7R26_030670</name>
</gene>
<feature type="domain" description="Thioesterase" evidence="3">
    <location>
        <begin position="48"/>
        <end position="124"/>
    </location>
</feature>
<dbReference type="Proteomes" id="UP000397656">
    <property type="component" value="Chromosome 2"/>
</dbReference>
<keyword evidence="2" id="KW-0378">Hydrolase</keyword>
<proteinExistence type="inferred from homology"/>
<dbReference type="PANTHER" id="PTHR21660">
    <property type="entry name" value="THIOESTERASE SUPERFAMILY MEMBER-RELATED"/>
    <property type="match status" value="1"/>
</dbReference>
<dbReference type="InterPro" id="IPR006683">
    <property type="entry name" value="Thioestr_dom"/>
</dbReference>
<dbReference type="InterPro" id="IPR039298">
    <property type="entry name" value="ACOT13"/>
</dbReference>
<dbReference type="SUPFAM" id="SSF54637">
    <property type="entry name" value="Thioesterase/thiol ester dehydrase-isomerase"/>
    <property type="match status" value="1"/>
</dbReference>
<sequence>MPDNTPASQPYALENPFLESLNLVIVEWQPDLVRMSLMPQAAHLNNTGVVQGGILATLLDAAGGYAGLFPENGVRRAATTISLNVNYVSSAQVETLLVVGRRVGGGRRVFFSNAEVTDSQGRLIATAQAAFRRKDPVRAD</sequence>
<dbReference type="AlphaFoldDB" id="A0A643FMT3"/>
<organism evidence="4 5">
    <name type="scientific">Cupriavidus basilensis</name>
    <dbReference type="NCBI Taxonomy" id="68895"/>
    <lineage>
        <taxon>Bacteria</taxon>
        <taxon>Pseudomonadati</taxon>
        <taxon>Pseudomonadota</taxon>
        <taxon>Betaproteobacteria</taxon>
        <taxon>Burkholderiales</taxon>
        <taxon>Burkholderiaceae</taxon>
        <taxon>Cupriavidus</taxon>
    </lineage>
</organism>
<evidence type="ECO:0000313" key="5">
    <source>
        <dbReference type="Proteomes" id="UP000397656"/>
    </source>
</evidence>
<evidence type="ECO:0000313" key="4">
    <source>
        <dbReference type="EMBL" id="QOT81422.1"/>
    </source>
</evidence>
<accession>A0A643FMT3</accession>
<dbReference type="Gene3D" id="3.10.129.10">
    <property type="entry name" value="Hotdog Thioesterase"/>
    <property type="match status" value="1"/>
</dbReference>
<name>A0A643FMT3_9BURK</name>
<dbReference type="InterPro" id="IPR003736">
    <property type="entry name" value="PAAI_dom"/>
</dbReference>
<protein>
    <submittedName>
        <fullName evidence="4">PaaI family thioesterase</fullName>
    </submittedName>
</protein>
<comment type="similarity">
    <text evidence="1">Belongs to the thioesterase PaaI family.</text>
</comment>
<dbReference type="NCBIfam" id="TIGR00369">
    <property type="entry name" value="unchar_dom_1"/>
    <property type="match status" value="1"/>
</dbReference>
<dbReference type="InterPro" id="IPR029069">
    <property type="entry name" value="HotDog_dom_sf"/>
</dbReference>